<dbReference type="Proteomes" id="UP001187531">
    <property type="component" value="Unassembled WGS sequence"/>
</dbReference>
<feature type="non-terminal residue" evidence="2">
    <location>
        <position position="223"/>
    </location>
</feature>
<name>A0AA88HTN0_ARTSF</name>
<dbReference type="AlphaFoldDB" id="A0AA88HTN0"/>
<organism evidence="2 3">
    <name type="scientific">Artemia franciscana</name>
    <name type="common">Brine shrimp</name>
    <name type="synonym">Artemia sanfranciscana</name>
    <dbReference type="NCBI Taxonomy" id="6661"/>
    <lineage>
        <taxon>Eukaryota</taxon>
        <taxon>Metazoa</taxon>
        <taxon>Ecdysozoa</taxon>
        <taxon>Arthropoda</taxon>
        <taxon>Crustacea</taxon>
        <taxon>Branchiopoda</taxon>
        <taxon>Anostraca</taxon>
        <taxon>Artemiidae</taxon>
        <taxon>Artemia</taxon>
    </lineage>
</organism>
<gene>
    <name evidence="2" type="ORF">QYM36_006565</name>
</gene>
<dbReference type="InterPro" id="IPR046372">
    <property type="entry name" value="PARG_cat_C"/>
</dbReference>
<dbReference type="GO" id="GO:0004649">
    <property type="term" value="F:poly(ADP-ribose) glycohydrolase activity"/>
    <property type="evidence" value="ECO:0007669"/>
    <property type="project" value="InterPro"/>
</dbReference>
<dbReference type="GO" id="GO:0006334">
    <property type="term" value="P:nucleosome assembly"/>
    <property type="evidence" value="ECO:0007669"/>
    <property type="project" value="InterPro"/>
</dbReference>
<dbReference type="PROSITE" id="PS51504">
    <property type="entry name" value="H15"/>
    <property type="match status" value="1"/>
</dbReference>
<dbReference type="SMART" id="SM00526">
    <property type="entry name" value="H15"/>
    <property type="match status" value="1"/>
</dbReference>
<evidence type="ECO:0000313" key="3">
    <source>
        <dbReference type="Proteomes" id="UP001187531"/>
    </source>
</evidence>
<dbReference type="EMBL" id="JAVRJZ010000010">
    <property type="protein sequence ID" value="KAK2717805.1"/>
    <property type="molecule type" value="Genomic_DNA"/>
</dbReference>
<dbReference type="InterPro" id="IPR005818">
    <property type="entry name" value="Histone_H1/H5_H15"/>
</dbReference>
<evidence type="ECO:0000313" key="2">
    <source>
        <dbReference type="EMBL" id="KAK2717805.1"/>
    </source>
</evidence>
<dbReference type="SUPFAM" id="SSF46785">
    <property type="entry name" value="Winged helix' DNA-binding domain"/>
    <property type="match status" value="1"/>
</dbReference>
<dbReference type="GO" id="GO:0006282">
    <property type="term" value="P:regulation of DNA repair"/>
    <property type="evidence" value="ECO:0007669"/>
    <property type="project" value="InterPro"/>
</dbReference>
<dbReference type="CDD" id="cd00073">
    <property type="entry name" value="H15"/>
    <property type="match status" value="1"/>
</dbReference>
<proteinExistence type="predicted"/>
<dbReference type="InterPro" id="IPR036388">
    <property type="entry name" value="WH-like_DNA-bd_sf"/>
</dbReference>
<dbReference type="GO" id="GO:0003677">
    <property type="term" value="F:DNA binding"/>
    <property type="evidence" value="ECO:0007669"/>
    <property type="project" value="InterPro"/>
</dbReference>
<accession>A0AA88HTN0</accession>
<dbReference type="InterPro" id="IPR036390">
    <property type="entry name" value="WH_DNA-bd_sf"/>
</dbReference>
<reference evidence="2" key="1">
    <citation type="submission" date="2023-07" db="EMBL/GenBank/DDBJ databases">
        <title>Chromosome-level genome assembly of Artemia franciscana.</title>
        <authorList>
            <person name="Jo E."/>
        </authorList>
    </citation>
    <scope>NUCLEOTIDE SEQUENCE</scope>
    <source>
        <tissue evidence="2">Whole body</tissue>
    </source>
</reference>
<dbReference type="Pfam" id="PF05028">
    <property type="entry name" value="PARG_cat_C"/>
    <property type="match status" value="1"/>
</dbReference>
<evidence type="ECO:0000259" key="1">
    <source>
        <dbReference type="PROSITE" id="PS51504"/>
    </source>
</evidence>
<sequence length="223" mass="25022">MITKSIADLKECGGSSRQAILKYIMANFQVGNDAKIVNMHLRQALKRCLANGIVGHHNIVTICIDAEDYSDCPLKQYEEDNILRELNKSYLGYCDVYKPLQNPENSQLLIRRSQLKPIKDEVAPEKSDKKQYFTETVKAGLPTKNSCPVVIAMIPKKSVASKETTKKCAAKDKGEMSRSNVDDVTCRRRPSLVELSDTHKSIYKTCNSELDDFKSANSSLDVE</sequence>
<feature type="domain" description="H15" evidence="1">
    <location>
        <begin position="1"/>
        <end position="64"/>
    </location>
</feature>
<keyword evidence="3" id="KW-1185">Reference proteome</keyword>
<dbReference type="GO" id="GO:0000786">
    <property type="term" value="C:nucleosome"/>
    <property type="evidence" value="ECO:0007669"/>
    <property type="project" value="InterPro"/>
</dbReference>
<dbReference type="Pfam" id="PF00538">
    <property type="entry name" value="Linker_histone"/>
    <property type="match status" value="1"/>
</dbReference>
<protein>
    <recommendedName>
        <fullName evidence="1">H15 domain-containing protein</fullName>
    </recommendedName>
</protein>
<comment type="caution">
    <text evidence="2">The sequence shown here is derived from an EMBL/GenBank/DDBJ whole genome shotgun (WGS) entry which is preliminary data.</text>
</comment>
<dbReference type="Gene3D" id="1.10.10.10">
    <property type="entry name" value="Winged helix-like DNA-binding domain superfamily/Winged helix DNA-binding domain"/>
    <property type="match status" value="1"/>
</dbReference>